<reference evidence="3" key="3">
    <citation type="journal article" date="2018" name="Mol. Plant Microbe Interact.">
        <title>Genome sequence resources for the wheat stripe rust pathogen (Puccinia striiformis f. sp. tritici) and the barley stripe rust pathogen (Puccinia striiformis f. sp. hordei).</title>
        <authorList>
            <person name="Xia C."/>
            <person name="Wang M."/>
            <person name="Yin C."/>
            <person name="Cornejo O.E."/>
            <person name="Hulbert S.H."/>
            <person name="Chen X."/>
        </authorList>
    </citation>
    <scope>NUCLEOTIDE SEQUENCE [LARGE SCALE GENOMIC DNA]</scope>
    <source>
        <strain evidence="3">93TX-2</strain>
    </source>
</reference>
<dbReference type="EMBL" id="PKSM01000002">
    <property type="protein sequence ID" value="POW23380.1"/>
    <property type="molecule type" value="Genomic_DNA"/>
</dbReference>
<gene>
    <name evidence="2" type="ORF">PSHT_00308</name>
</gene>
<feature type="region of interest" description="Disordered" evidence="1">
    <location>
        <begin position="1"/>
        <end position="36"/>
    </location>
</feature>
<accession>A0A2S4WNN1</accession>
<evidence type="ECO:0000313" key="2">
    <source>
        <dbReference type="EMBL" id="POW23380.1"/>
    </source>
</evidence>
<sequence>MAEVRSAKRLPQAVEPTDSSPFCRASGKQGRDRAAHCELPPSRQIRPLESVRRSIALGTGHSLGNLMPLTWT</sequence>
<comment type="caution">
    <text evidence="2">The sequence shown here is derived from an EMBL/GenBank/DDBJ whole genome shotgun (WGS) entry which is preliminary data.</text>
</comment>
<reference evidence="2 3" key="1">
    <citation type="submission" date="2017-12" db="EMBL/GenBank/DDBJ databases">
        <title>Gene loss provides genomic basis for host adaptation in cereal stripe rust fungi.</title>
        <authorList>
            <person name="Xia C."/>
        </authorList>
    </citation>
    <scope>NUCLEOTIDE SEQUENCE [LARGE SCALE GENOMIC DNA]</scope>
    <source>
        <strain evidence="2 3">93TX-2</strain>
    </source>
</reference>
<dbReference type="AlphaFoldDB" id="A0A2S4WNN1"/>
<organism evidence="2 3">
    <name type="scientific">Puccinia striiformis</name>
    <dbReference type="NCBI Taxonomy" id="27350"/>
    <lineage>
        <taxon>Eukaryota</taxon>
        <taxon>Fungi</taxon>
        <taxon>Dikarya</taxon>
        <taxon>Basidiomycota</taxon>
        <taxon>Pucciniomycotina</taxon>
        <taxon>Pucciniomycetes</taxon>
        <taxon>Pucciniales</taxon>
        <taxon>Pucciniaceae</taxon>
        <taxon>Puccinia</taxon>
    </lineage>
</organism>
<keyword evidence="3" id="KW-1185">Reference proteome</keyword>
<proteinExistence type="predicted"/>
<protein>
    <submittedName>
        <fullName evidence="2">Uncharacterized protein</fullName>
    </submittedName>
</protein>
<dbReference type="Proteomes" id="UP000238274">
    <property type="component" value="Unassembled WGS sequence"/>
</dbReference>
<evidence type="ECO:0000313" key="3">
    <source>
        <dbReference type="Proteomes" id="UP000238274"/>
    </source>
</evidence>
<evidence type="ECO:0000256" key="1">
    <source>
        <dbReference type="SAM" id="MobiDB-lite"/>
    </source>
</evidence>
<reference evidence="3" key="2">
    <citation type="journal article" date="2018" name="BMC Genomics">
        <title>Genomic insights into host adaptation between the wheat stripe rust pathogen (Puccinia striiformis f. sp. tritici) and the barley stripe rust pathogen (Puccinia striiformis f. sp. hordei).</title>
        <authorList>
            <person name="Xia C."/>
            <person name="Wang M."/>
            <person name="Yin C."/>
            <person name="Cornejo O.E."/>
            <person name="Hulbert S.H."/>
            <person name="Chen X."/>
        </authorList>
    </citation>
    <scope>NUCLEOTIDE SEQUENCE [LARGE SCALE GENOMIC DNA]</scope>
    <source>
        <strain evidence="3">93TX-2</strain>
    </source>
</reference>
<dbReference type="VEuPathDB" id="FungiDB:PSHT_00308"/>
<name>A0A2S4WNN1_9BASI</name>